<protein>
    <submittedName>
        <fullName evidence="1">Uncharacterized protein</fullName>
    </submittedName>
</protein>
<comment type="caution">
    <text evidence="1">The sequence shown here is derived from an EMBL/GenBank/DDBJ whole genome shotgun (WGS) entry which is preliminary data.</text>
</comment>
<gene>
    <name evidence="1" type="ORF">GLP33_11190</name>
</gene>
<dbReference type="AlphaFoldDB" id="A0AAW4ZPH8"/>
<evidence type="ECO:0000313" key="2">
    <source>
        <dbReference type="Proteomes" id="UP000813876"/>
    </source>
</evidence>
<evidence type="ECO:0000313" key="1">
    <source>
        <dbReference type="EMBL" id="MCF2302295.1"/>
    </source>
</evidence>
<name>A0AAW4ZPH8_PHOPO</name>
<sequence>MSEVKPIYICEVCGESEYLEGDHTIICICGHIQTIADNETVLDSL</sequence>
<dbReference type="GeneID" id="57355232"/>
<proteinExistence type="predicted"/>
<accession>A0AAW4ZPH8</accession>
<organism evidence="1 2">
    <name type="scientific">Photobacterium phosphoreum</name>
    <dbReference type="NCBI Taxonomy" id="659"/>
    <lineage>
        <taxon>Bacteria</taxon>
        <taxon>Pseudomonadati</taxon>
        <taxon>Pseudomonadota</taxon>
        <taxon>Gammaproteobacteria</taxon>
        <taxon>Vibrionales</taxon>
        <taxon>Vibrionaceae</taxon>
        <taxon>Photobacterium</taxon>
    </lineage>
</organism>
<reference evidence="1" key="1">
    <citation type="submission" date="2019-11" db="EMBL/GenBank/DDBJ databases">
        <title>Comparative genomics of photobacteria reveal adaptation to distinct habitats.</title>
        <authorList>
            <person name="Fuertes-Perez S."/>
            <person name="Hilgarth M."/>
            <person name="Vogel R.F."/>
        </authorList>
    </citation>
    <scope>NUCLEOTIDE SEQUENCE</scope>
    <source>
        <strain evidence="1">TMW2.2145</strain>
    </source>
</reference>
<dbReference type="RefSeq" id="WP_156728303.1">
    <property type="nucleotide sequence ID" value="NZ_CAMQUW010000075.1"/>
</dbReference>
<dbReference type="EMBL" id="WMCP01000011">
    <property type="protein sequence ID" value="MCF2302295.1"/>
    <property type="molecule type" value="Genomic_DNA"/>
</dbReference>
<dbReference type="Proteomes" id="UP000813876">
    <property type="component" value="Unassembled WGS sequence"/>
</dbReference>